<name>A0A8T1A3X2_9STRA</name>
<evidence type="ECO:0000313" key="7">
    <source>
        <dbReference type="EMBL" id="KAG2999502.1"/>
    </source>
</evidence>
<dbReference type="GO" id="GO:0008270">
    <property type="term" value="F:zinc ion binding"/>
    <property type="evidence" value="ECO:0007669"/>
    <property type="project" value="UniProtKB-KW"/>
</dbReference>
<gene>
    <name evidence="5" type="ORF">PC113_g61</name>
    <name evidence="6" type="ORF">PC115_g982</name>
    <name evidence="7" type="ORF">PC118_g808</name>
</gene>
<keyword evidence="2" id="KW-0175">Coiled coil</keyword>
<dbReference type="InterPro" id="IPR000571">
    <property type="entry name" value="Znf_CCCH"/>
</dbReference>
<protein>
    <recommendedName>
        <fullName evidence="4">C3H1-type domain-containing protein</fullName>
    </recommendedName>
</protein>
<dbReference type="AlphaFoldDB" id="A0A8T1A3X2"/>
<feature type="coiled-coil region" evidence="2">
    <location>
        <begin position="439"/>
        <end position="473"/>
    </location>
</feature>
<keyword evidence="1" id="KW-0479">Metal-binding</keyword>
<dbReference type="Proteomes" id="UP000735874">
    <property type="component" value="Unassembled WGS sequence"/>
</dbReference>
<dbReference type="Proteomes" id="UP000774804">
    <property type="component" value="Unassembled WGS sequence"/>
</dbReference>
<feature type="compositionally biased region" description="Polar residues" evidence="3">
    <location>
        <begin position="1"/>
        <end position="19"/>
    </location>
</feature>
<evidence type="ECO:0000313" key="6">
    <source>
        <dbReference type="EMBL" id="KAG2943243.1"/>
    </source>
</evidence>
<dbReference type="VEuPathDB" id="FungiDB:PC110_g11076"/>
<dbReference type="Gene3D" id="3.40.50.300">
    <property type="entry name" value="P-loop containing nucleotide triphosphate hydrolases"/>
    <property type="match status" value="1"/>
</dbReference>
<dbReference type="EMBL" id="RCMI01000011">
    <property type="protein sequence ID" value="KAG2943243.1"/>
    <property type="molecule type" value="Genomic_DNA"/>
</dbReference>
<evidence type="ECO:0000313" key="8">
    <source>
        <dbReference type="Proteomes" id="UP000735874"/>
    </source>
</evidence>
<evidence type="ECO:0000259" key="4">
    <source>
        <dbReference type="PROSITE" id="PS50103"/>
    </source>
</evidence>
<dbReference type="PROSITE" id="PS50103">
    <property type="entry name" value="ZF_C3H1"/>
    <property type="match status" value="1"/>
</dbReference>
<feature type="zinc finger region" description="C3H1-type" evidence="1">
    <location>
        <begin position="380"/>
        <end position="411"/>
    </location>
</feature>
<keyword evidence="1" id="KW-0863">Zinc-finger</keyword>
<organism evidence="5 8">
    <name type="scientific">Phytophthora cactorum</name>
    <dbReference type="NCBI Taxonomy" id="29920"/>
    <lineage>
        <taxon>Eukaryota</taxon>
        <taxon>Sar</taxon>
        <taxon>Stramenopiles</taxon>
        <taxon>Oomycota</taxon>
        <taxon>Peronosporomycetes</taxon>
        <taxon>Peronosporales</taxon>
        <taxon>Peronosporaceae</taxon>
        <taxon>Phytophthora</taxon>
    </lineage>
</organism>
<dbReference type="InterPro" id="IPR027417">
    <property type="entry name" value="P-loop_NTPase"/>
</dbReference>
<dbReference type="EMBL" id="RCMG01000001">
    <property type="protein sequence ID" value="KAG2869508.1"/>
    <property type="molecule type" value="Genomic_DNA"/>
</dbReference>
<accession>A0A8T1A3X2</accession>
<evidence type="ECO:0000256" key="1">
    <source>
        <dbReference type="PROSITE-ProRule" id="PRU00723"/>
    </source>
</evidence>
<dbReference type="SUPFAM" id="SSF52540">
    <property type="entry name" value="P-loop containing nucleoside triphosphate hydrolases"/>
    <property type="match status" value="1"/>
</dbReference>
<feature type="compositionally biased region" description="Basic and acidic residues" evidence="3">
    <location>
        <begin position="546"/>
        <end position="557"/>
    </location>
</feature>
<evidence type="ECO:0000256" key="3">
    <source>
        <dbReference type="SAM" id="MobiDB-lite"/>
    </source>
</evidence>
<sequence>MERAPTTTTSSRPGTQQQPKPEKPNWRISFGFWTELDALYHSFVPPTKPRCPCLPRDSTSEWKKRLVPDDIEQFLGNPAAAASLRAITSRTETDTTSVFTNFIISGGRSTGKATFAGILRKTLLSVTSEQPCHFGSLNASEFADKALQGKLEEAVKRLGASKAGTPSFLIIERFESVTPSVQQHFLVPLLVEANLKKVFVILLVRPDANKLAEQIKTQAMKVHLHPLSANFVRTKLLLICQQERIGYTREGLEELAKDCSFKLVSCMEKLHEVFLKQYFISQANVMKICQPTFIGSSNSPAVPPFPLSILRMSEPLRRCPKCTLLPPCSHIPLQKLFSKIDQTRALYPENGRKLSTAIAVVSSDPDRADKIPSESKPQDTIERTICPSFRQRGICANVQKLGRCRYAHPLDLHEINTTALIQRCRAHTLPLLCMHCSNADQLKLDVRKEIATSEKLKRELLRSRQALADLETQRYVFARDRGKTAKWGSAKKAADEQLARMDAALNSAKGSIKSLEQELSSHHEALVKLQDAAAHGRSRGIGKGLGRIELKQEEKQRNKPAAV</sequence>
<feature type="domain" description="C3H1-type" evidence="4">
    <location>
        <begin position="380"/>
        <end position="411"/>
    </location>
</feature>
<comment type="caution">
    <text evidence="5">The sequence shown here is derived from an EMBL/GenBank/DDBJ whole genome shotgun (WGS) entry which is preliminary data.</text>
</comment>
<reference evidence="5" key="1">
    <citation type="submission" date="2018-10" db="EMBL/GenBank/DDBJ databases">
        <title>Effector identification in a new, highly contiguous assembly of the strawberry crown rot pathogen Phytophthora cactorum.</title>
        <authorList>
            <person name="Armitage A.D."/>
            <person name="Nellist C.F."/>
            <person name="Bates H."/>
            <person name="Vickerstaff R.J."/>
            <person name="Harrison R.J."/>
        </authorList>
    </citation>
    <scope>NUCLEOTIDE SEQUENCE</scope>
    <source>
        <strain evidence="5">15-7</strain>
        <strain evidence="6">4032</strain>
        <strain evidence="7">P415</strain>
    </source>
</reference>
<dbReference type="EMBL" id="RCML01000008">
    <property type="protein sequence ID" value="KAG2999502.1"/>
    <property type="molecule type" value="Genomic_DNA"/>
</dbReference>
<proteinExistence type="predicted"/>
<dbReference type="Proteomes" id="UP000697107">
    <property type="component" value="Unassembled WGS sequence"/>
</dbReference>
<keyword evidence="1" id="KW-0862">Zinc</keyword>
<feature type="region of interest" description="Disordered" evidence="3">
    <location>
        <begin position="531"/>
        <end position="563"/>
    </location>
</feature>
<evidence type="ECO:0000313" key="5">
    <source>
        <dbReference type="EMBL" id="KAG2869508.1"/>
    </source>
</evidence>
<evidence type="ECO:0000256" key="2">
    <source>
        <dbReference type="SAM" id="Coils"/>
    </source>
</evidence>
<feature type="region of interest" description="Disordered" evidence="3">
    <location>
        <begin position="1"/>
        <end position="25"/>
    </location>
</feature>